<dbReference type="InterPro" id="IPR029044">
    <property type="entry name" value="Nucleotide-diphossugar_trans"/>
</dbReference>
<sequence length="270" mass="29927">MTGPIRAVSATNITTALLLAAGTGTRLQPLTNDAPKCLTEVGGVPILGRLVTNLRAQGFKRLVVVIGHLGGRIQEFLGHHAGGMRIDYVINPDYRTTNNIYSLWQARRQIREPFLLVESDIVFEPRMLDGMLQPNKMAVSRILPWMNGAKVELGSKKRVTCFSVCGDTCVDACQYKTVNIYSLSLASWNKVEERLSLYISAGRLNEYYEVVFAEMMADGALSFDAVFFDSGRWYEIDTMADLHAAENLFARPRSIASRTLKVIEPGAAFA</sequence>
<feature type="domain" description="MobA-like NTP transferase" evidence="3">
    <location>
        <begin position="16"/>
        <end position="133"/>
    </location>
</feature>
<dbReference type="EMBL" id="UOGA01000249">
    <property type="protein sequence ID" value="VAX23495.1"/>
    <property type="molecule type" value="Genomic_DNA"/>
</dbReference>
<evidence type="ECO:0000256" key="1">
    <source>
        <dbReference type="ARBA" id="ARBA00022679"/>
    </source>
</evidence>
<dbReference type="InterPro" id="IPR025877">
    <property type="entry name" value="MobA-like_NTP_Trfase"/>
</dbReference>
<dbReference type="Pfam" id="PF12804">
    <property type="entry name" value="NTP_transf_3"/>
    <property type="match status" value="1"/>
</dbReference>
<proteinExistence type="predicted"/>
<organism evidence="4">
    <name type="scientific">hydrothermal vent metagenome</name>
    <dbReference type="NCBI Taxonomy" id="652676"/>
    <lineage>
        <taxon>unclassified sequences</taxon>
        <taxon>metagenomes</taxon>
        <taxon>ecological metagenomes</taxon>
    </lineage>
</organism>
<dbReference type="PANTHER" id="PTHR43584">
    <property type="entry name" value="NUCLEOTIDYL TRANSFERASE"/>
    <property type="match status" value="1"/>
</dbReference>
<protein>
    <submittedName>
        <fullName evidence="4">Putative nucleotidyl transferase</fullName>
    </submittedName>
</protein>
<keyword evidence="2" id="KW-0548">Nucleotidyltransferase</keyword>
<dbReference type="SUPFAM" id="SSF53448">
    <property type="entry name" value="Nucleotide-diphospho-sugar transferases"/>
    <property type="match status" value="1"/>
</dbReference>
<evidence type="ECO:0000256" key="2">
    <source>
        <dbReference type="ARBA" id="ARBA00022695"/>
    </source>
</evidence>
<keyword evidence="1 4" id="KW-0808">Transferase</keyword>
<reference evidence="4" key="1">
    <citation type="submission" date="2018-06" db="EMBL/GenBank/DDBJ databases">
        <authorList>
            <person name="Zhirakovskaya E."/>
        </authorList>
    </citation>
    <scope>NUCLEOTIDE SEQUENCE</scope>
</reference>
<gene>
    <name evidence="4" type="ORF">MNBD_NITROSPINAE04-2259</name>
</gene>
<dbReference type="AlphaFoldDB" id="A0A3B1CW93"/>
<dbReference type="PANTHER" id="PTHR43584:SF5">
    <property type="entry name" value="PROTEIN LICC"/>
    <property type="match status" value="1"/>
</dbReference>
<dbReference type="GO" id="GO:0016779">
    <property type="term" value="F:nucleotidyltransferase activity"/>
    <property type="evidence" value="ECO:0007669"/>
    <property type="project" value="UniProtKB-KW"/>
</dbReference>
<dbReference type="CDD" id="cd02523">
    <property type="entry name" value="PC_cytidylyltransferase"/>
    <property type="match status" value="1"/>
</dbReference>
<dbReference type="InterPro" id="IPR050065">
    <property type="entry name" value="GlmU-like"/>
</dbReference>
<dbReference type="Gene3D" id="3.90.550.10">
    <property type="entry name" value="Spore Coat Polysaccharide Biosynthesis Protein SpsA, Chain A"/>
    <property type="match status" value="1"/>
</dbReference>
<evidence type="ECO:0000313" key="4">
    <source>
        <dbReference type="EMBL" id="VAX23495.1"/>
    </source>
</evidence>
<accession>A0A3B1CW93</accession>
<evidence type="ECO:0000259" key="3">
    <source>
        <dbReference type="Pfam" id="PF12804"/>
    </source>
</evidence>
<name>A0A3B1CW93_9ZZZZ</name>